<evidence type="ECO:0000256" key="1">
    <source>
        <dbReference type="ARBA" id="ARBA00005439"/>
    </source>
</evidence>
<dbReference type="Pfam" id="PF00707">
    <property type="entry name" value="IF3_C"/>
    <property type="match status" value="1"/>
</dbReference>
<dbReference type="SUPFAM" id="SSF55200">
    <property type="entry name" value="Translation initiation factor IF3, C-terminal domain"/>
    <property type="match status" value="1"/>
</dbReference>
<evidence type="ECO:0000259" key="4">
    <source>
        <dbReference type="Pfam" id="PF00707"/>
    </source>
</evidence>
<dbReference type="EMBL" id="VSSQ01123979">
    <property type="protein sequence ID" value="MPN55111.1"/>
    <property type="molecule type" value="Genomic_DNA"/>
</dbReference>
<comment type="caution">
    <text evidence="5">The sequence shown here is derived from an EMBL/GenBank/DDBJ whole genome shotgun (WGS) entry which is preliminary data.</text>
</comment>
<keyword evidence="2 5" id="KW-0396">Initiation factor</keyword>
<dbReference type="Gene3D" id="3.30.110.10">
    <property type="entry name" value="Translation initiation factor 3 (IF-3), C-terminal domain"/>
    <property type="match status" value="1"/>
</dbReference>
<comment type="similarity">
    <text evidence="1">Belongs to the IF-3 family.</text>
</comment>
<sequence length="71" mass="8125">METKARSTTSFLKEGNKVKVGVRFRGRQMAHQEVGEEVIKKFIEMVSEFSVVEKEPSMDGRWLIAILAPKK</sequence>
<dbReference type="PANTHER" id="PTHR10938:SF0">
    <property type="entry name" value="TRANSLATION INITIATION FACTOR IF-3, MITOCHONDRIAL"/>
    <property type="match status" value="1"/>
</dbReference>
<accession>A0A645IUM2</accession>
<evidence type="ECO:0000313" key="5">
    <source>
        <dbReference type="EMBL" id="MPN55111.1"/>
    </source>
</evidence>
<feature type="domain" description="Translation initiation factor 3 C-terminal" evidence="4">
    <location>
        <begin position="1"/>
        <end position="70"/>
    </location>
</feature>
<dbReference type="InterPro" id="IPR001288">
    <property type="entry name" value="Translation_initiation_fac_3"/>
</dbReference>
<dbReference type="InterPro" id="IPR019815">
    <property type="entry name" value="Translation_initiation_fac_3_C"/>
</dbReference>
<gene>
    <name evidence="5" type="primary">infC_60</name>
    <name evidence="5" type="ORF">SDC9_202790</name>
</gene>
<dbReference type="InterPro" id="IPR036788">
    <property type="entry name" value="T_IF-3_C_sf"/>
</dbReference>
<dbReference type="PANTHER" id="PTHR10938">
    <property type="entry name" value="TRANSLATION INITIATION FACTOR IF-3"/>
    <property type="match status" value="1"/>
</dbReference>
<dbReference type="GO" id="GO:0005829">
    <property type="term" value="C:cytosol"/>
    <property type="evidence" value="ECO:0007669"/>
    <property type="project" value="TreeGrafter"/>
</dbReference>
<dbReference type="GO" id="GO:0003743">
    <property type="term" value="F:translation initiation factor activity"/>
    <property type="evidence" value="ECO:0007669"/>
    <property type="project" value="UniProtKB-KW"/>
</dbReference>
<dbReference type="GO" id="GO:0043022">
    <property type="term" value="F:ribosome binding"/>
    <property type="evidence" value="ECO:0007669"/>
    <property type="project" value="TreeGrafter"/>
</dbReference>
<proteinExistence type="inferred from homology"/>
<dbReference type="GO" id="GO:0032790">
    <property type="term" value="P:ribosome disassembly"/>
    <property type="evidence" value="ECO:0007669"/>
    <property type="project" value="TreeGrafter"/>
</dbReference>
<organism evidence="5">
    <name type="scientific">bioreactor metagenome</name>
    <dbReference type="NCBI Taxonomy" id="1076179"/>
    <lineage>
        <taxon>unclassified sequences</taxon>
        <taxon>metagenomes</taxon>
        <taxon>ecological metagenomes</taxon>
    </lineage>
</organism>
<protein>
    <submittedName>
        <fullName evidence="5">Translation initiation factor IF-3</fullName>
    </submittedName>
</protein>
<dbReference type="NCBIfam" id="TIGR00168">
    <property type="entry name" value="infC"/>
    <property type="match status" value="1"/>
</dbReference>
<reference evidence="5" key="1">
    <citation type="submission" date="2019-08" db="EMBL/GenBank/DDBJ databases">
        <authorList>
            <person name="Kucharzyk K."/>
            <person name="Murdoch R.W."/>
            <person name="Higgins S."/>
            <person name="Loffler F."/>
        </authorList>
    </citation>
    <scope>NUCLEOTIDE SEQUENCE</scope>
</reference>
<dbReference type="GO" id="GO:0016020">
    <property type="term" value="C:membrane"/>
    <property type="evidence" value="ECO:0007669"/>
    <property type="project" value="TreeGrafter"/>
</dbReference>
<evidence type="ECO:0000256" key="3">
    <source>
        <dbReference type="ARBA" id="ARBA00022917"/>
    </source>
</evidence>
<name>A0A645IUM2_9ZZZZ</name>
<keyword evidence="3" id="KW-0648">Protein biosynthesis</keyword>
<evidence type="ECO:0000256" key="2">
    <source>
        <dbReference type="ARBA" id="ARBA00022540"/>
    </source>
</evidence>
<dbReference type="AlphaFoldDB" id="A0A645IUM2"/>